<dbReference type="InterPro" id="IPR029058">
    <property type="entry name" value="AB_hydrolase_fold"/>
</dbReference>
<evidence type="ECO:0000313" key="6">
    <source>
        <dbReference type="Proteomes" id="UP001612741"/>
    </source>
</evidence>
<dbReference type="PANTHER" id="PTHR42776:SF27">
    <property type="entry name" value="DIPEPTIDYL PEPTIDASE FAMILY MEMBER 6"/>
    <property type="match status" value="1"/>
</dbReference>
<gene>
    <name evidence="5" type="ORF">ACIBG2_35870</name>
</gene>
<sequence>MKRRLSLDDLWDFAIPSSPALAPDGSRVVYVLRTAERGQDRNRRALWCADLSGTAQLTDGPADTAPAWSPDGTRLAFLRGGDLFSLRPGGEPERLTELPNGAGPAHWSPDGTRIAFTAAVRTGPPGGPIVIDRLGYKADGLGLRAGFRRQVHVLDLGTGQVRQLTAGDWDAGEPAWSPDGTRLAYTSSSGTHADLTHVAMPYLVAADGGEPVPVGEEKGWIGGVHWYPDGSALLLTGLPEVRIGHTRLLKLPLDGGPIVDLAGALDRNVLPGGPEWPGGTPQFTPGGDILFCARDRGSTRLYRVGPDGGHPEPVPIEPGQPGVGQPEVGQPGVGQPGVGQPGVGQPGVGQPGVGQAGVGQSGVGLSVAGLSVVGDVAALVLAGTASHGEIALTDLRTGQTRELTAHTATALPEVEFIQPEPRTFTIGDGSTVSGWILREPGQTGPLLLDAHGGPHLAWGPHLEPAHPYHQLLAAQGWTVLLINPRASDGYGEEFYAASVGHWGRGDERDFLDPIDELVAEGSADPAKLAVCGYSYGGFTACHLTSRTTRFAAAVAGGPVTNLLSMSGSSDDSHVFAALEFGGDIYAGGELLRAQSPIERVGNVRTPTLLVHAINDDRCPVGQSEEWFTALRTLGVPTEMVLYPDESHQFMADGKPSNRIDYSHQIVRWLTAWISP</sequence>
<dbReference type="Pfam" id="PF07676">
    <property type="entry name" value="PD40"/>
    <property type="match status" value="3"/>
</dbReference>
<feature type="region of interest" description="Disordered" evidence="3">
    <location>
        <begin position="306"/>
        <end position="355"/>
    </location>
</feature>
<dbReference type="Gene3D" id="2.120.10.30">
    <property type="entry name" value="TolB, C-terminal domain"/>
    <property type="match status" value="2"/>
</dbReference>
<dbReference type="InterPro" id="IPR011042">
    <property type="entry name" value="6-blade_b-propeller_TolB-like"/>
</dbReference>
<evidence type="ECO:0000259" key="4">
    <source>
        <dbReference type="Pfam" id="PF00326"/>
    </source>
</evidence>
<comment type="caution">
    <text evidence="5">The sequence shown here is derived from an EMBL/GenBank/DDBJ whole genome shotgun (WGS) entry which is preliminary data.</text>
</comment>
<name>A0ABW7Z810_9ACTN</name>
<organism evidence="5 6">
    <name type="scientific">Nonomuraea typhae</name>
    <dbReference type="NCBI Taxonomy" id="2603600"/>
    <lineage>
        <taxon>Bacteria</taxon>
        <taxon>Bacillati</taxon>
        <taxon>Actinomycetota</taxon>
        <taxon>Actinomycetes</taxon>
        <taxon>Streptosporangiales</taxon>
        <taxon>Streptosporangiaceae</taxon>
        <taxon>Nonomuraea</taxon>
    </lineage>
</organism>
<dbReference type="SUPFAM" id="SSF82171">
    <property type="entry name" value="DPP6 N-terminal domain-like"/>
    <property type="match status" value="1"/>
</dbReference>
<evidence type="ECO:0000313" key="5">
    <source>
        <dbReference type="EMBL" id="MFI6502804.1"/>
    </source>
</evidence>
<keyword evidence="6" id="KW-1185">Reference proteome</keyword>
<keyword evidence="2" id="KW-0720">Serine protease</keyword>
<dbReference type="InterPro" id="IPR011659">
    <property type="entry name" value="WD40"/>
</dbReference>
<keyword evidence="2" id="KW-0645">Protease</keyword>
<dbReference type="RefSeq" id="WP_397088350.1">
    <property type="nucleotide sequence ID" value="NZ_JBITGY010000010.1"/>
</dbReference>
<dbReference type="EMBL" id="JBITGY010000010">
    <property type="protein sequence ID" value="MFI6502804.1"/>
    <property type="molecule type" value="Genomic_DNA"/>
</dbReference>
<proteinExistence type="predicted"/>
<protein>
    <submittedName>
        <fullName evidence="5">Prolyl oligopeptidase family serine peptidase</fullName>
    </submittedName>
</protein>
<reference evidence="5 6" key="1">
    <citation type="submission" date="2024-10" db="EMBL/GenBank/DDBJ databases">
        <title>The Natural Products Discovery Center: Release of the First 8490 Sequenced Strains for Exploring Actinobacteria Biosynthetic Diversity.</title>
        <authorList>
            <person name="Kalkreuter E."/>
            <person name="Kautsar S.A."/>
            <person name="Yang D."/>
            <person name="Bader C.D."/>
            <person name="Teijaro C.N."/>
            <person name="Fluegel L."/>
            <person name="Davis C.M."/>
            <person name="Simpson J.R."/>
            <person name="Lauterbach L."/>
            <person name="Steele A.D."/>
            <person name="Gui C."/>
            <person name="Meng S."/>
            <person name="Li G."/>
            <person name="Viehrig K."/>
            <person name="Ye F."/>
            <person name="Su P."/>
            <person name="Kiefer A.F."/>
            <person name="Nichols A."/>
            <person name="Cepeda A.J."/>
            <person name="Yan W."/>
            <person name="Fan B."/>
            <person name="Jiang Y."/>
            <person name="Adhikari A."/>
            <person name="Zheng C.-J."/>
            <person name="Schuster L."/>
            <person name="Cowan T.M."/>
            <person name="Smanski M.J."/>
            <person name="Chevrette M.G."/>
            <person name="De Carvalho L.P.S."/>
            <person name="Shen B."/>
        </authorList>
    </citation>
    <scope>NUCLEOTIDE SEQUENCE [LARGE SCALE GENOMIC DNA]</scope>
    <source>
        <strain evidence="5 6">NPDC050545</strain>
    </source>
</reference>
<evidence type="ECO:0000256" key="3">
    <source>
        <dbReference type="SAM" id="MobiDB-lite"/>
    </source>
</evidence>
<dbReference type="Proteomes" id="UP001612741">
    <property type="component" value="Unassembled WGS sequence"/>
</dbReference>
<evidence type="ECO:0000256" key="1">
    <source>
        <dbReference type="ARBA" id="ARBA00022801"/>
    </source>
</evidence>
<dbReference type="Pfam" id="PF00326">
    <property type="entry name" value="Peptidase_S9"/>
    <property type="match status" value="1"/>
</dbReference>
<feature type="compositionally biased region" description="Low complexity" evidence="3">
    <location>
        <begin position="319"/>
        <end position="330"/>
    </location>
</feature>
<dbReference type="SUPFAM" id="SSF53474">
    <property type="entry name" value="alpha/beta-Hydrolases"/>
    <property type="match status" value="1"/>
</dbReference>
<feature type="domain" description="Peptidase S9 prolyl oligopeptidase catalytic" evidence="4">
    <location>
        <begin position="470"/>
        <end position="673"/>
    </location>
</feature>
<evidence type="ECO:0000256" key="2">
    <source>
        <dbReference type="ARBA" id="ARBA00022825"/>
    </source>
</evidence>
<dbReference type="InterPro" id="IPR001375">
    <property type="entry name" value="Peptidase_S9_cat"/>
</dbReference>
<keyword evidence="1" id="KW-0378">Hydrolase</keyword>
<dbReference type="PANTHER" id="PTHR42776">
    <property type="entry name" value="SERINE PEPTIDASE S9 FAMILY MEMBER"/>
    <property type="match status" value="1"/>
</dbReference>
<dbReference type="Gene3D" id="3.40.50.1820">
    <property type="entry name" value="alpha/beta hydrolase"/>
    <property type="match status" value="1"/>
</dbReference>
<feature type="compositionally biased region" description="Gly residues" evidence="3">
    <location>
        <begin position="331"/>
        <end position="355"/>
    </location>
</feature>
<accession>A0ABW7Z810</accession>